<feature type="domain" description="ABC transporter" evidence="11">
    <location>
        <begin position="339"/>
        <end position="574"/>
    </location>
</feature>
<dbReference type="InterPro" id="IPR017871">
    <property type="entry name" value="ABC_transporter-like_CS"/>
</dbReference>
<keyword evidence="2" id="KW-0813">Transport</keyword>
<dbReference type="SUPFAM" id="SSF52540">
    <property type="entry name" value="P-loop containing nucleoside triphosphate hydrolases"/>
    <property type="match status" value="1"/>
</dbReference>
<organism evidence="13 14">
    <name type="scientific">Tractidigestivibacter scatoligenes</name>
    <name type="common">Olsenella scatoligenes</name>
    <dbReference type="NCBI Taxonomy" id="1299998"/>
    <lineage>
        <taxon>Bacteria</taxon>
        <taxon>Bacillati</taxon>
        <taxon>Actinomycetota</taxon>
        <taxon>Coriobacteriia</taxon>
        <taxon>Coriobacteriales</taxon>
        <taxon>Atopobiaceae</taxon>
        <taxon>Tractidigestivibacter</taxon>
    </lineage>
</organism>
<dbReference type="EMBL" id="LOJF01000009">
    <property type="protein sequence ID" value="KUH58370.1"/>
    <property type="molecule type" value="Genomic_DNA"/>
</dbReference>
<keyword evidence="8 10" id="KW-0472">Membrane</keyword>
<dbReference type="PROSITE" id="PS50929">
    <property type="entry name" value="ABC_TM1F"/>
    <property type="match status" value="1"/>
</dbReference>
<dbReference type="PANTHER" id="PTHR43394">
    <property type="entry name" value="ATP-DEPENDENT PERMEASE MDL1, MITOCHONDRIAL"/>
    <property type="match status" value="1"/>
</dbReference>
<dbReference type="GO" id="GO:0005524">
    <property type="term" value="F:ATP binding"/>
    <property type="evidence" value="ECO:0007669"/>
    <property type="project" value="UniProtKB-KW"/>
</dbReference>
<evidence type="ECO:0000259" key="11">
    <source>
        <dbReference type="PROSITE" id="PS50893"/>
    </source>
</evidence>
<sequence length="583" mass="63159">MGEILRRFVFPKYRGKIVFGTLCKAVEVIFDLITPVIVASMIDVGVTNRDQGYVVRMCMVLIVLAVVGFCFTLVCQKMAAVVSQGSGTDIRHDLYAKVNQLAPADLDRIGTPSLVTRITNDVNQVQVTVALGIRQIIRWPILAIGSMVCAMLIDAQLGLVFLVCTPAIAVVFWLVMSKSVPLFGELQSRLDEVSLVTRENLSGVRVVRAFRQEGREDERFHKAADDQTQTAVTIGKLSSLLNPATLLVMDLGIVAILWMGGARIDVGDLTQGEVIAFVNYMTQMLVSIVYVANLVITINRGTASAKRIMEVLDCEPQITDEGTTQVELAPGTLTSGVALALDHVCFTYDGAPRPAVDNVTLRLGAGGSLGIIGGTGSGKSSLVNLIPRLYDATAGEVRVFGHDVREYPFTQLRGLVSTVPQQASLVSGTIRSNLCWRDSNATDEELWRALELAQAADFVRGKDQGLDAVVEAGGKNFSGGQRQRLTIARALVGHPRIVVLDDSASALDFRTDASLRQSLRSLRSELTCVIVSQRVSAVMSCDQILVLDHGRMAGLGSHTELMRSCPIYREICLSQLRPEEVGA</sequence>
<dbReference type="Pfam" id="PF00005">
    <property type="entry name" value="ABC_tran"/>
    <property type="match status" value="1"/>
</dbReference>
<accession>A0A100YVC4</accession>
<dbReference type="OrthoDB" id="9806127at2"/>
<comment type="similarity">
    <text evidence="9">Belongs to the ABC transporter superfamily. Siderophore-Fe(3+) uptake transporter (SIUT) (TC 3.A.1.21) family.</text>
</comment>
<evidence type="ECO:0000256" key="5">
    <source>
        <dbReference type="ARBA" id="ARBA00022741"/>
    </source>
</evidence>
<dbReference type="SMART" id="SM00382">
    <property type="entry name" value="AAA"/>
    <property type="match status" value="1"/>
</dbReference>
<name>A0A100YVC4_TRASO</name>
<evidence type="ECO:0000256" key="10">
    <source>
        <dbReference type="SAM" id="Phobius"/>
    </source>
</evidence>
<evidence type="ECO:0000256" key="9">
    <source>
        <dbReference type="ARBA" id="ARBA00023455"/>
    </source>
</evidence>
<dbReference type="Gene3D" id="3.40.50.300">
    <property type="entry name" value="P-loop containing nucleotide triphosphate hydrolases"/>
    <property type="match status" value="1"/>
</dbReference>
<dbReference type="PANTHER" id="PTHR43394:SF1">
    <property type="entry name" value="ATP-BINDING CASSETTE SUB-FAMILY B MEMBER 10, MITOCHONDRIAL"/>
    <property type="match status" value="1"/>
</dbReference>
<keyword evidence="7 10" id="KW-1133">Transmembrane helix</keyword>
<evidence type="ECO:0000313" key="14">
    <source>
        <dbReference type="Proteomes" id="UP000054078"/>
    </source>
</evidence>
<gene>
    <name evidence="13" type="ORF">AUL39_05005</name>
</gene>
<dbReference type="SUPFAM" id="SSF90123">
    <property type="entry name" value="ABC transporter transmembrane region"/>
    <property type="match status" value="1"/>
</dbReference>
<feature type="domain" description="ABC transmembrane type-1" evidence="12">
    <location>
        <begin position="18"/>
        <end position="300"/>
    </location>
</feature>
<protein>
    <submittedName>
        <fullName evidence="13">ATP-binding protein</fullName>
    </submittedName>
</protein>
<comment type="caution">
    <text evidence="13">The sequence shown here is derived from an EMBL/GenBank/DDBJ whole genome shotgun (WGS) entry which is preliminary data.</text>
</comment>
<evidence type="ECO:0000256" key="2">
    <source>
        <dbReference type="ARBA" id="ARBA00022448"/>
    </source>
</evidence>
<dbReference type="RefSeq" id="WP_059054346.1">
    <property type="nucleotide sequence ID" value="NZ_LOJF01000009.1"/>
</dbReference>
<dbReference type="PROSITE" id="PS00211">
    <property type="entry name" value="ABC_TRANSPORTER_1"/>
    <property type="match status" value="1"/>
</dbReference>
<dbReference type="Pfam" id="PF00664">
    <property type="entry name" value="ABC_membrane"/>
    <property type="match status" value="1"/>
</dbReference>
<dbReference type="GO" id="GO:0016887">
    <property type="term" value="F:ATP hydrolysis activity"/>
    <property type="evidence" value="ECO:0007669"/>
    <property type="project" value="InterPro"/>
</dbReference>
<dbReference type="PROSITE" id="PS50893">
    <property type="entry name" value="ABC_TRANSPORTER_2"/>
    <property type="match status" value="1"/>
</dbReference>
<evidence type="ECO:0000256" key="3">
    <source>
        <dbReference type="ARBA" id="ARBA00022475"/>
    </source>
</evidence>
<reference evidence="13 14" key="1">
    <citation type="submission" date="2015-12" db="EMBL/GenBank/DDBJ databases">
        <title>Draft Genome Sequence of Olsenella scatoligenes SK9K4T; a Producer of 3-Methylindole- (skatole) and 4-Methylphenol- (p-cresol) Isolated from Pig Feces.</title>
        <authorList>
            <person name="Li X."/>
            <person name="Borg B."/>
            <person name="Canibe N."/>
        </authorList>
    </citation>
    <scope>NUCLEOTIDE SEQUENCE [LARGE SCALE GENOMIC DNA]</scope>
    <source>
        <strain evidence="13 14">SK9K4</strain>
    </source>
</reference>
<dbReference type="FunFam" id="3.40.50.300:FF:000221">
    <property type="entry name" value="Multidrug ABC transporter ATP-binding protein"/>
    <property type="match status" value="1"/>
</dbReference>
<dbReference type="InterPro" id="IPR003439">
    <property type="entry name" value="ABC_transporter-like_ATP-bd"/>
</dbReference>
<evidence type="ECO:0000259" key="12">
    <source>
        <dbReference type="PROSITE" id="PS50929"/>
    </source>
</evidence>
<dbReference type="InterPro" id="IPR039421">
    <property type="entry name" value="Type_1_exporter"/>
</dbReference>
<evidence type="ECO:0000256" key="6">
    <source>
        <dbReference type="ARBA" id="ARBA00022840"/>
    </source>
</evidence>
<evidence type="ECO:0000313" key="13">
    <source>
        <dbReference type="EMBL" id="KUH58370.1"/>
    </source>
</evidence>
<keyword evidence="6 13" id="KW-0067">ATP-binding</keyword>
<comment type="subcellular location">
    <subcellularLocation>
        <location evidence="1">Cell inner membrane</location>
        <topology evidence="1">Multi-pass membrane protein</topology>
    </subcellularLocation>
</comment>
<keyword evidence="5" id="KW-0547">Nucleotide-binding</keyword>
<dbReference type="InterPro" id="IPR036640">
    <property type="entry name" value="ABC1_TM_sf"/>
</dbReference>
<feature type="transmembrane region" description="Helical" evidence="10">
    <location>
        <begin position="280"/>
        <end position="299"/>
    </location>
</feature>
<dbReference type="Proteomes" id="UP000054078">
    <property type="component" value="Unassembled WGS sequence"/>
</dbReference>
<keyword evidence="4 10" id="KW-0812">Transmembrane</keyword>
<evidence type="ECO:0000256" key="7">
    <source>
        <dbReference type="ARBA" id="ARBA00022989"/>
    </source>
</evidence>
<evidence type="ECO:0000256" key="8">
    <source>
        <dbReference type="ARBA" id="ARBA00023136"/>
    </source>
</evidence>
<evidence type="ECO:0000256" key="4">
    <source>
        <dbReference type="ARBA" id="ARBA00022692"/>
    </source>
</evidence>
<dbReference type="GO" id="GO:0015421">
    <property type="term" value="F:ABC-type oligopeptide transporter activity"/>
    <property type="evidence" value="ECO:0007669"/>
    <property type="project" value="TreeGrafter"/>
</dbReference>
<keyword evidence="3" id="KW-1003">Cell membrane</keyword>
<dbReference type="AlphaFoldDB" id="A0A100YVC4"/>
<keyword evidence="14" id="KW-1185">Reference proteome</keyword>
<feature type="transmembrane region" description="Helical" evidence="10">
    <location>
        <begin position="240"/>
        <end position="260"/>
    </location>
</feature>
<dbReference type="Gene3D" id="1.20.1560.10">
    <property type="entry name" value="ABC transporter type 1, transmembrane domain"/>
    <property type="match status" value="1"/>
</dbReference>
<dbReference type="STRING" id="1299998.AUL39_05005"/>
<feature type="transmembrane region" description="Helical" evidence="10">
    <location>
        <begin position="54"/>
        <end position="74"/>
    </location>
</feature>
<dbReference type="InterPro" id="IPR027417">
    <property type="entry name" value="P-loop_NTPase"/>
</dbReference>
<proteinExistence type="inferred from homology"/>
<dbReference type="InterPro" id="IPR003593">
    <property type="entry name" value="AAA+_ATPase"/>
</dbReference>
<dbReference type="InterPro" id="IPR011527">
    <property type="entry name" value="ABC1_TM_dom"/>
</dbReference>
<dbReference type="CDD" id="cd18548">
    <property type="entry name" value="ABC_6TM_Tm287_like"/>
    <property type="match status" value="1"/>
</dbReference>
<feature type="transmembrane region" description="Helical" evidence="10">
    <location>
        <begin position="21"/>
        <end position="42"/>
    </location>
</feature>
<dbReference type="GO" id="GO:0005886">
    <property type="term" value="C:plasma membrane"/>
    <property type="evidence" value="ECO:0007669"/>
    <property type="project" value="UniProtKB-SubCell"/>
</dbReference>
<feature type="transmembrane region" description="Helical" evidence="10">
    <location>
        <begin position="159"/>
        <end position="176"/>
    </location>
</feature>
<evidence type="ECO:0000256" key="1">
    <source>
        <dbReference type="ARBA" id="ARBA00004429"/>
    </source>
</evidence>